<evidence type="ECO:0000256" key="3">
    <source>
        <dbReference type="ARBA" id="ARBA00022729"/>
    </source>
</evidence>
<dbReference type="SUPFAM" id="SSF53850">
    <property type="entry name" value="Periplasmic binding protein-like II"/>
    <property type="match status" value="1"/>
</dbReference>
<feature type="domain" description="Solute-binding protein family 5" evidence="4">
    <location>
        <begin position="22"/>
        <end position="431"/>
    </location>
</feature>
<dbReference type="GO" id="GO:0030288">
    <property type="term" value="C:outer membrane-bounded periplasmic space"/>
    <property type="evidence" value="ECO:0007669"/>
    <property type="project" value="UniProtKB-ARBA"/>
</dbReference>
<dbReference type="PIRSF" id="PIRSF002741">
    <property type="entry name" value="MppA"/>
    <property type="match status" value="1"/>
</dbReference>
<sequence length="534" mass="58734">MDAVNLLHLGLLEVDLTRLKYAPVLAERLPTTHLIGDSLTELRYTLRAAAAWDNGHPVLASDVAFTLKLMFCPDLPNEAARARFGFIEEITTTATAPRRFTLVCRGQSLEYSVASGDFPILSEAAIDPRRQLRRYSLRALQRRPVTAPADTVLLGVARRYRAASPDRSPGLLPGCGPYELVKWEKDRYLTLRRKTNWWPDAGLRPVPAVLQALPKRLEYVIIPDAATATLALRRGDLDVYPQMPAREYARLQTAPSTSNALRLYSSLSYSVVLAGFNTRQPALADALTRQALSHCFDAAGLLKATQMGAGTRTVGILSPANRMNYNDSLALVPFDLKRAAALLRQAGWQRGSDAEAGWVRTVANRPRQQLALRVRYRAEETLFATAALQFQAAAAQIGVPVTLLPTESGTFSASMQTGDFDVYVRTLNGNPFMFNFTPIFHSEGIGAGNTTGFNTLASDRLIEAITTAETEQRRAQLLRQFQALMQREMPVVPLFFLPNRVAASSRITGLQVSSLKPGYSVKTLVRAPQPSPAP</sequence>
<dbReference type="RefSeq" id="WP_070728354.1">
    <property type="nucleotide sequence ID" value="NZ_MDZB01000105.1"/>
</dbReference>
<dbReference type="PANTHER" id="PTHR30290">
    <property type="entry name" value="PERIPLASMIC BINDING COMPONENT OF ABC TRANSPORTER"/>
    <property type="match status" value="1"/>
</dbReference>
<reference evidence="5 6" key="1">
    <citation type="submission" date="2016-08" db="EMBL/GenBank/DDBJ databases">
        <title>Hymenobacter coccineus sp. nov., Hymenobacter lapidarius sp. nov. and Hymenobacter glacialis sp. nov., isolated from Antarctic soil.</title>
        <authorList>
            <person name="Sedlacek I."/>
            <person name="Kralova S."/>
            <person name="Kyrova K."/>
            <person name="Maslanova I."/>
            <person name="Stankova E."/>
            <person name="Vrbovska V."/>
            <person name="Nemec M."/>
            <person name="Bartak M."/>
            <person name="Svec P."/>
            <person name="Busse H.-J."/>
            <person name="Pantucek R."/>
        </authorList>
    </citation>
    <scope>NUCLEOTIDE SEQUENCE [LARGE SCALE GENOMIC DNA]</scope>
    <source>
        <strain evidence="5 6">CCM 8643</strain>
    </source>
</reference>
<dbReference type="GO" id="GO:1904680">
    <property type="term" value="F:peptide transmembrane transporter activity"/>
    <property type="evidence" value="ECO:0007669"/>
    <property type="project" value="TreeGrafter"/>
</dbReference>
<dbReference type="OrthoDB" id="9772924at2"/>
<evidence type="ECO:0000256" key="2">
    <source>
        <dbReference type="ARBA" id="ARBA00022448"/>
    </source>
</evidence>
<gene>
    <name evidence="5" type="ORF">BEN47_14800</name>
</gene>
<dbReference type="InterPro" id="IPR039424">
    <property type="entry name" value="SBP_5"/>
</dbReference>
<accession>A0A1G1T3L2</accession>
<proteinExistence type="inferred from homology"/>
<comment type="similarity">
    <text evidence="1">Belongs to the bacterial solute-binding protein 5 family.</text>
</comment>
<dbReference type="AlphaFoldDB" id="A0A1G1T3L2"/>
<dbReference type="InterPro" id="IPR030678">
    <property type="entry name" value="Peptide/Ni-bd"/>
</dbReference>
<dbReference type="Pfam" id="PF00496">
    <property type="entry name" value="SBP_bac_5"/>
    <property type="match status" value="1"/>
</dbReference>
<evidence type="ECO:0000313" key="5">
    <source>
        <dbReference type="EMBL" id="OGX85473.1"/>
    </source>
</evidence>
<name>A0A1G1T3L2_9BACT</name>
<keyword evidence="2" id="KW-0813">Transport</keyword>
<dbReference type="GO" id="GO:0015833">
    <property type="term" value="P:peptide transport"/>
    <property type="evidence" value="ECO:0007669"/>
    <property type="project" value="TreeGrafter"/>
</dbReference>
<keyword evidence="6" id="KW-1185">Reference proteome</keyword>
<dbReference type="STRING" id="1908237.BEN47_14800"/>
<dbReference type="InterPro" id="IPR000914">
    <property type="entry name" value="SBP_5_dom"/>
</dbReference>
<dbReference type="Proteomes" id="UP000176294">
    <property type="component" value="Unassembled WGS sequence"/>
</dbReference>
<dbReference type="GO" id="GO:0043190">
    <property type="term" value="C:ATP-binding cassette (ABC) transporter complex"/>
    <property type="evidence" value="ECO:0007669"/>
    <property type="project" value="InterPro"/>
</dbReference>
<dbReference type="Gene3D" id="3.10.105.10">
    <property type="entry name" value="Dipeptide-binding Protein, Domain 3"/>
    <property type="match status" value="1"/>
</dbReference>
<dbReference type="EMBL" id="MDZB01000105">
    <property type="protein sequence ID" value="OGX85473.1"/>
    <property type="molecule type" value="Genomic_DNA"/>
</dbReference>
<comment type="caution">
    <text evidence="5">The sequence shown here is derived from an EMBL/GenBank/DDBJ whole genome shotgun (WGS) entry which is preliminary data.</text>
</comment>
<organism evidence="5 6">
    <name type="scientific">Hymenobacter lapidarius</name>
    <dbReference type="NCBI Taxonomy" id="1908237"/>
    <lineage>
        <taxon>Bacteria</taxon>
        <taxon>Pseudomonadati</taxon>
        <taxon>Bacteroidota</taxon>
        <taxon>Cytophagia</taxon>
        <taxon>Cytophagales</taxon>
        <taxon>Hymenobacteraceae</taxon>
        <taxon>Hymenobacter</taxon>
    </lineage>
</organism>
<evidence type="ECO:0000313" key="6">
    <source>
        <dbReference type="Proteomes" id="UP000176294"/>
    </source>
</evidence>
<evidence type="ECO:0000259" key="4">
    <source>
        <dbReference type="Pfam" id="PF00496"/>
    </source>
</evidence>
<protein>
    <recommendedName>
        <fullName evidence="4">Solute-binding protein family 5 domain-containing protein</fullName>
    </recommendedName>
</protein>
<dbReference type="PANTHER" id="PTHR30290:SF9">
    <property type="entry name" value="OLIGOPEPTIDE-BINDING PROTEIN APPA"/>
    <property type="match status" value="1"/>
</dbReference>
<keyword evidence="3" id="KW-0732">Signal</keyword>
<evidence type="ECO:0000256" key="1">
    <source>
        <dbReference type="ARBA" id="ARBA00005695"/>
    </source>
</evidence>
<dbReference type="Gene3D" id="3.40.190.10">
    <property type="entry name" value="Periplasmic binding protein-like II"/>
    <property type="match status" value="1"/>
</dbReference>